<feature type="domain" description="HEPN" evidence="2">
    <location>
        <begin position="6"/>
        <end position="75"/>
    </location>
</feature>
<dbReference type="InterPro" id="IPR052226">
    <property type="entry name" value="UPF0332_toxin"/>
</dbReference>
<dbReference type="PANTHER" id="PTHR36565">
    <property type="entry name" value="UPF0332 PROTEIN TM_1000"/>
    <property type="match status" value="1"/>
</dbReference>
<comment type="caution">
    <text evidence="3">The sequence shown here is derived from an EMBL/GenBank/DDBJ whole genome shotgun (WGS) entry which is preliminary data.</text>
</comment>
<dbReference type="Gene3D" id="1.20.120.330">
    <property type="entry name" value="Nucleotidyltransferases domain 2"/>
    <property type="match status" value="1"/>
</dbReference>
<evidence type="ECO:0000259" key="2">
    <source>
        <dbReference type="Pfam" id="PF05168"/>
    </source>
</evidence>
<name>A0A7X6DRI9_9BACT</name>
<dbReference type="AlphaFoldDB" id="A0A7X6DRI9"/>
<dbReference type="InterPro" id="IPR007842">
    <property type="entry name" value="HEPN_dom"/>
</dbReference>
<dbReference type="PANTHER" id="PTHR36565:SF1">
    <property type="entry name" value="UPF0332 PROTEIN TM_1000"/>
    <property type="match status" value="1"/>
</dbReference>
<dbReference type="Pfam" id="PF05168">
    <property type="entry name" value="HEPN"/>
    <property type="match status" value="1"/>
</dbReference>
<accession>A0A7X6DRI9</accession>
<proteinExistence type="inferred from homology"/>
<organism evidence="3 4">
    <name type="scientific">Candidatus Manganitrophus noduliformans</name>
    <dbReference type="NCBI Taxonomy" id="2606439"/>
    <lineage>
        <taxon>Bacteria</taxon>
        <taxon>Pseudomonadati</taxon>
        <taxon>Nitrospirota</taxon>
        <taxon>Nitrospiria</taxon>
        <taxon>Candidatus Troglogloeales</taxon>
        <taxon>Candidatus Manganitrophaceae</taxon>
        <taxon>Candidatus Manganitrophus</taxon>
    </lineage>
</organism>
<sequence>MREATKAFLDKAQDNIEACEALIGLGHFDIAASRAYYAMFYAASALLIEEGEEHASHGAVQGAFGRLYAKSGRLDPKFHRYLIDAYRRDKRPIMTPLLKSAPKKQKFS</sequence>
<keyword evidence="4" id="KW-1185">Reference proteome</keyword>
<evidence type="ECO:0000313" key="3">
    <source>
        <dbReference type="EMBL" id="NKE71854.1"/>
    </source>
</evidence>
<dbReference type="EMBL" id="VTOW01000002">
    <property type="protein sequence ID" value="NKE71854.1"/>
    <property type="molecule type" value="Genomic_DNA"/>
</dbReference>
<reference evidence="3 4" key="1">
    <citation type="journal article" date="2020" name="Nature">
        <title>Bacterial chemolithoautotrophy via manganese oxidation.</title>
        <authorList>
            <person name="Yu H."/>
            <person name="Leadbetter J.R."/>
        </authorList>
    </citation>
    <scope>NUCLEOTIDE SEQUENCE [LARGE SCALE GENOMIC DNA]</scope>
    <source>
        <strain evidence="3 4">Mn-1</strain>
    </source>
</reference>
<gene>
    <name evidence="3" type="ORF">MNODULE_13985</name>
</gene>
<protein>
    <submittedName>
        <fullName evidence="3">HEPN domain-containing protein</fullName>
    </submittedName>
</protein>
<dbReference type="RefSeq" id="WP_168060862.1">
    <property type="nucleotide sequence ID" value="NZ_VTOW01000002.1"/>
</dbReference>
<comment type="similarity">
    <text evidence="1">Belongs to the UPF0332 family.</text>
</comment>
<dbReference type="Proteomes" id="UP000534783">
    <property type="component" value="Unassembled WGS sequence"/>
</dbReference>
<evidence type="ECO:0000313" key="4">
    <source>
        <dbReference type="Proteomes" id="UP000534783"/>
    </source>
</evidence>
<evidence type="ECO:0000256" key="1">
    <source>
        <dbReference type="ARBA" id="ARBA00038248"/>
    </source>
</evidence>